<dbReference type="AlphaFoldDB" id="A0A2S4PVH2"/>
<dbReference type="InterPro" id="IPR011022">
    <property type="entry name" value="Arrestin_C-like"/>
</dbReference>
<keyword evidence="5" id="KW-1185">Reference proteome</keyword>
<dbReference type="SMART" id="SM01017">
    <property type="entry name" value="Arrestin_C"/>
    <property type="match status" value="1"/>
</dbReference>
<dbReference type="Proteomes" id="UP000237438">
    <property type="component" value="Unassembled WGS sequence"/>
</dbReference>
<dbReference type="GO" id="GO:0030674">
    <property type="term" value="F:protein-macromolecule adaptor activity"/>
    <property type="evidence" value="ECO:0007669"/>
    <property type="project" value="TreeGrafter"/>
</dbReference>
<dbReference type="InterPro" id="IPR011021">
    <property type="entry name" value="Arrestin-like_N"/>
</dbReference>
<dbReference type="PANTHER" id="PTHR11188">
    <property type="entry name" value="ARRESTIN DOMAIN CONTAINING PROTEIN"/>
    <property type="match status" value="1"/>
</dbReference>
<dbReference type="Gene3D" id="2.60.40.640">
    <property type="match status" value="1"/>
</dbReference>
<comment type="caution">
    <text evidence="4">The sequence shown here is derived from an EMBL/GenBank/DDBJ whole genome shotgun (WGS) entry which is preliminary data.</text>
</comment>
<comment type="similarity">
    <text evidence="1">Belongs to the arrestin family. PalF/RIM8 subfamily.</text>
</comment>
<accession>A0A2S4PVH2</accession>
<dbReference type="GO" id="GO:0005829">
    <property type="term" value="C:cytosol"/>
    <property type="evidence" value="ECO:0007669"/>
    <property type="project" value="TreeGrafter"/>
</dbReference>
<evidence type="ECO:0000259" key="3">
    <source>
        <dbReference type="SMART" id="SM01017"/>
    </source>
</evidence>
<name>A0A2S4PVH2_9PEZI</name>
<feature type="compositionally biased region" description="Low complexity" evidence="2">
    <location>
        <begin position="304"/>
        <end position="316"/>
    </location>
</feature>
<dbReference type="InterPro" id="IPR014752">
    <property type="entry name" value="Arrestin-like_C"/>
</dbReference>
<dbReference type="STRING" id="225359.A0A2S4PVH2"/>
<feature type="region of interest" description="Disordered" evidence="2">
    <location>
        <begin position="301"/>
        <end position="330"/>
    </location>
</feature>
<dbReference type="GO" id="GO:0005886">
    <property type="term" value="C:plasma membrane"/>
    <property type="evidence" value="ECO:0007669"/>
    <property type="project" value="TreeGrafter"/>
</dbReference>
<feature type="non-terminal residue" evidence="4">
    <location>
        <position position="812"/>
    </location>
</feature>
<dbReference type="Pfam" id="PF00339">
    <property type="entry name" value="Arrestin_N"/>
    <property type="match status" value="1"/>
</dbReference>
<dbReference type="OrthoDB" id="7785529at2759"/>
<reference evidence="4 5" key="1">
    <citation type="submission" date="2017-10" db="EMBL/GenBank/DDBJ databases">
        <title>Development of genomic resources for the powdery mildew, Erysiphe pulchra.</title>
        <authorList>
            <person name="Wadl P.A."/>
            <person name="Mack B.M."/>
            <person name="Moore G."/>
            <person name="Beltz S.B."/>
        </authorList>
    </citation>
    <scope>NUCLEOTIDE SEQUENCE [LARGE SCALE GENOMIC DNA]</scope>
    <source>
        <strain evidence="4">Cflorida</strain>
    </source>
</reference>
<proteinExistence type="inferred from homology"/>
<dbReference type="InterPro" id="IPR014756">
    <property type="entry name" value="Ig_E-set"/>
</dbReference>
<evidence type="ECO:0000313" key="5">
    <source>
        <dbReference type="Proteomes" id="UP000237438"/>
    </source>
</evidence>
<dbReference type="PANTHER" id="PTHR11188:SF161">
    <property type="entry name" value="PH-RESPONSE REGULATOR PROTEIN PALF_RIM8"/>
    <property type="match status" value="1"/>
</dbReference>
<evidence type="ECO:0000313" key="4">
    <source>
        <dbReference type="EMBL" id="POS86039.1"/>
    </source>
</evidence>
<dbReference type="SUPFAM" id="SSF81296">
    <property type="entry name" value="E set domains"/>
    <property type="match status" value="1"/>
</dbReference>
<dbReference type="InterPro" id="IPR050357">
    <property type="entry name" value="Arrestin_domain-protein"/>
</dbReference>
<protein>
    <recommendedName>
        <fullName evidence="3">Arrestin C-terminal-like domain-containing protein</fullName>
    </recommendedName>
</protein>
<dbReference type="GO" id="GO:0070086">
    <property type="term" value="P:ubiquitin-dependent endocytosis"/>
    <property type="evidence" value="ECO:0007669"/>
    <property type="project" value="TreeGrafter"/>
</dbReference>
<evidence type="ECO:0000256" key="1">
    <source>
        <dbReference type="ARBA" id="ARBA00037950"/>
    </source>
</evidence>
<sequence length="812" mass="90359">MNGECPAFGYLAPINRSWQQTINDLVYTKSFPMPISLSSQWSATSRNIFNRLSFSTLIHSRSRNLSEFHIRPDEPHRKYSPGDTVKGTVVLTVSKPIRITHLTVCLHGYVRVFKSPNGANEPFVDPGLTATQNPQKSQYFGNGHASLFQDEVILCGEGRLDAGIYEFKFELLFPSKGLPTSIDFERGTISYLITATITRPTSINATSSCDRKISLVEKVDIGPILPPKPRIVCLTPIIRKKIRSRASFQRKEFEVKDEINHLPRLVSAATNLPHDNSASILGSFDHQIDRHLGKRNLDSIENQSIKSSTNSVTSSEESSREGSLRTNTHGTLKLNSHQNLSKQHIKDQTITAKIEVLRSGCLPGDFIYLKIYLKHKKAIRSMHGIIVTLYRHGRIDSAPFQNSTLQKNEKDASRLKHEEYYPKSKTGLSGLSLTSAGSSSIFRKDLAQTFAPIVIDPNTLTAVINTSIRMPEHVFPTIHDVPGEIVTFKYNVEVCLDLGGKLATQQRHVPLLGSFILPSTSNYMDKIKSLEHDSSLLSSWGGSIIGTEALRREKNVVTSTFEIIVGTEDSTRNWKSKIENNTQRLKSHPTEEIGYAPPVIGSGPLSEGSPILIDQEEINTQQSVEDYIYTSNEIAGQYLEYYSYDQELNIQSFQDSYLPTSHGSIYVPPPDIFIDDDLSDKERARRAEERLLPSCPPLDVANFNSIAMVPIVPSSLSGDNIPTAVSDIPRYLNNSSTSEILTGDDKQELELQRLMAATSAPPISCSAETTYDDFNSNSGCLSVQPTAPIFSDEDEYTDFLEPQKLSTSEILP</sequence>
<evidence type="ECO:0000256" key="2">
    <source>
        <dbReference type="SAM" id="MobiDB-lite"/>
    </source>
</evidence>
<dbReference type="GO" id="GO:0031625">
    <property type="term" value="F:ubiquitin protein ligase binding"/>
    <property type="evidence" value="ECO:0007669"/>
    <property type="project" value="TreeGrafter"/>
</dbReference>
<feature type="domain" description="Arrestin C-terminal-like" evidence="3">
    <location>
        <begin position="346"/>
        <end position="508"/>
    </location>
</feature>
<organism evidence="4 5">
    <name type="scientific">Erysiphe pulchra</name>
    <dbReference type="NCBI Taxonomy" id="225359"/>
    <lineage>
        <taxon>Eukaryota</taxon>
        <taxon>Fungi</taxon>
        <taxon>Dikarya</taxon>
        <taxon>Ascomycota</taxon>
        <taxon>Pezizomycotina</taxon>
        <taxon>Leotiomycetes</taxon>
        <taxon>Erysiphales</taxon>
        <taxon>Erysiphaceae</taxon>
        <taxon>Erysiphe</taxon>
    </lineage>
</organism>
<dbReference type="EMBL" id="PEDP01000425">
    <property type="protein sequence ID" value="POS86039.1"/>
    <property type="molecule type" value="Genomic_DNA"/>
</dbReference>
<gene>
    <name evidence="4" type="ORF">EPUL_003651</name>
</gene>